<dbReference type="PANTHER" id="PTHR14467:SF0">
    <property type="entry name" value="PROTEIN ARV1"/>
    <property type="match status" value="1"/>
</dbReference>
<dbReference type="GO" id="GO:0006665">
    <property type="term" value="P:sphingolipid metabolic process"/>
    <property type="evidence" value="ECO:0007669"/>
    <property type="project" value="UniProtKB-UniRule"/>
</dbReference>
<proteinExistence type="inferred from homology"/>
<dbReference type="AlphaFoldDB" id="A0A2Z7BXI1"/>
<keyword evidence="6" id="KW-1133">Transmembrane helix</keyword>
<evidence type="ECO:0000256" key="5">
    <source>
        <dbReference type="ARBA" id="ARBA00022824"/>
    </source>
</evidence>
<dbReference type="Pfam" id="PF04161">
    <property type="entry name" value="Arv1"/>
    <property type="match status" value="1"/>
</dbReference>
<keyword evidence="3 10" id="KW-0813">Transport</keyword>
<name>A0A2Z7BXI1_9LAMI</name>
<dbReference type="GO" id="GO:0032541">
    <property type="term" value="C:cortical endoplasmic reticulum"/>
    <property type="evidence" value="ECO:0007669"/>
    <property type="project" value="TreeGrafter"/>
</dbReference>
<evidence type="ECO:0000256" key="10">
    <source>
        <dbReference type="RuleBase" id="RU368065"/>
    </source>
</evidence>
<dbReference type="GO" id="GO:0032366">
    <property type="term" value="P:intracellular sterol transport"/>
    <property type="evidence" value="ECO:0007669"/>
    <property type="project" value="UniProtKB-UniRule"/>
</dbReference>
<gene>
    <name evidence="11" type="ORF">F511_34264</name>
</gene>
<protein>
    <recommendedName>
        <fullName evidence="10">Protein ARV</fullName>
    </recommendedName>
</protein>
<evidence type="ECO:0000256" key="2">
    <source>
        <dbReference type="ARBA" id="ARBA00009187"/>
    </source>
</evidence>
<dbReference type="GO" id="GO:0005789">
    <property type="term" value="C:endoplasmic reticulum membrane"/>
    <property type="evidence" value="ECO:0007669"/>
    <property type="project" value="UniProtKB-SubCell"/>
</dbReference>
<organism evidence="11 12">
    <name type="scientific">Dorcoceras hygrometricum</name>
    <dbReference type="NCBI Taxonomy" id="472368"/>
    <lineage>
        <taxon>Eukaryota</taxon>
        <taxon>Viridiplantae</taxon>
        <taxon>Streptophyta</taxon>
        <taxon>Embryophyta</taxon>
        <taxon>Tracheophyta</taxon>
        <taxon>Spermatophyta</taxon>
        <taxon>Magnoliopsida</taxon>
        <taxon>eudicotyledons</taxon>
        <taxon>Gunneridae</taxon>
        <taxon>Pentapetalae</taxon>
        <taxon>asterids</taxon>
        <taxon>lamiids</taxon>
        <taxon>Lamiales</taxon>
        <taxon>Gesneriaceae</taxon>
        <taxon>Didymocarpoideae</taxon>
        <taxon>Trichosporeae</taxon>
        <taxon>Loxocarpinae</taxon>
        <taxon>Dorcoceras</taxon>
    </lineage>
</organism>
<evidence type="ECO:0000256" key="1">
    <source>
        <dbReference type="ARBA" id="ARBA00004477"/>
    </source>
</evidence>
<comment type="function">
    <text evidence="10">Mediator of sterol homeostasis involved in sterol uptake, trafficking and distribution into membranes.</text>
</comment>
<evidence type="ECO:0000256" key="3">
    <source>
        <dbReference type="ARBA" id="ARBA00022448"/>
    </source>
</evidence>
<dbReference type="OrthoDB" id="2192830at2759"/>
<evidence type="ECO:0000256" key="8">
    <source>
        <dbReference type="ARBA" id="ARBA00023098"/>
    </source>
</evidence>
<evidence type="ECO:0000256" key="7">
    <source>
        <dbReference type="ARBA" id="ARBA00023055"/>
    </source>
</evidence>
<dbReference type="Proteomes" id="UP000250235">
    <property type="component" value="Unassembled WGS sequence"/>
</dbReference>
<keyword evidence="4" id="KW-0812">Transmembrane</keyword>
<dbReference type="EMBL" id="KV001327">
    <property type="protein sequence ID" value="KZV39094.1"/>
    <property type="molecule type" value="Genomic_DNA"/>
</dbReference>
<dbReference type="InterPro" id="IPR007290">
    <property type="entry name" value="Arv1"/>
</dbReference>
<reference evidence="11 12" key="1">
    <citation type="journal article" date="2015" name="Proc. Natl. Acad. Sci. U.S.A.">
        <title>The resurrection genome of Boea hygrometrica: A blueprint for survival of dehydration.</title>
        <authorList>
            <person name="Xiao L."/>
            <person name="Yang G."/>
            <person name="Zhang L."/>
            <person name="Yang X."/>
            <person name="Zhao S."/>
            <person name="Ji Z."/>
            <person name="Zhou Q."/>
            <person name="Hu M."/>
            <person name="Wang Y."/>
            <person name="Chen M."/>
            <person name="Xu Y."/>
            <person name="Jin H."/>
            <person name="Xiao X."/>
            <person name="Hu G."/>
            <person name="Bao F."/>
            <person name="Hu Y."/>
            <person name="Wan P."/>
            <person name="Li L."/>
            <person name="Deng X."/>
            <person name="Kuang T."/>
            <person name="Xiang C."/>
            <person name="Zhu J.K."/>
            <person name="Oliver M.J."/>
            <person name="He Y."/>
        </authorList>
    </citation>
    <scope>NUCLEOTIDE SEQUENCE [LARGE SCALE GENOMIC DNA]</scope>
    <source>
        <strain evidence="12">cv. XS01</strain>
    </source>
</reference>
<accession>A0A2Z7BXI1</accession>
<dbReference type="GO" id="GO:0005794">
    <property type="term" value="C:Golgi apparatus"/>
    <property type="evidence" value="ECO:0007669"/>
    <property type="project" value="TreeGrafter"/>
</dbReference>
<evidence type="ECO:0000256" key="9">
    <source>
        <dbReference type="ARBA" id="ARBA00023136"/>
    </source>
</evidence>
<dbReference type="PANTHER" id="PTHR14467">
    <property type="entry name" value="ARV1"/>
    <property type="match status" value="1"/>
</dbReference>
<evidence type="ECO:0000313" key="12">
    <source>
        <dbReference type="Proteomes" id="UP000250235"/>
    </source>
</evidence>
<keyword evidence="7 10" id="KW-0445">Lipid transport</keyword>
<sequence>MKPKMDADGTCTSRFKCMQCGFPINTLYIQYSPGNIRLMKCAYCKAVADDYIECEVMILIIDLILHKPKAYRHLFYNRFSSETVNFKGLLWGSISAFLILDICIHI</sequence>
<evidence type="ECO:0000256" key="4">
    <source>
        <dbReference type="ARBA" id="ARBA00022692"/>
    </source>
</evidence>
<comment type="similarity">
    <text evidence="2 10">Belongs to the ARV1 family.</text>
</comment>
<dbReference type="GO" id="GO:0097036">
    <property type="term" value="P:regulation of plasma membrane sterol distribution"/>
    <property type="evidence" value="ECO:0007669"/>
    <property type="project" value="UniProtKB-UniRule"/>
</dbReference>
<keyword evidence="9" id="KW-0472">Membrane</keyword>
<keyword evidence="10" id="KW-0746">Sphingolipid metabolism</keyword>
<comment type="function">
    <text evidence="10">Regulates also the sphingolipid metabolism.</text>
</comment>
<evidence type="ECO:0000313" key="11">
    <source>
        <dbReference type="EMBL" id="KZV39094.1"/>
    </source>
</evidence>
<dbReference type="GO" id="GO:0016125">
    <property type="term" value="P:sterol metabolic process"/>
    <property type="evidence" value="ECO:0007669"/>
    <property type="project" value="UniProtKB-UniRule"/>
</dbReference>
<evidence type="ECO:0000256" key="6">
    <source>
        <dbReference type="ARBA" id="ARBA00022989"/>
    </source>
</evidence>
<keyword evidence="5 10" id="KW-0256">Endoplasmic reticulum</keyword>
<comment type="subcellular location">
    <subcellularLocation>
        <location evidence="1 10">Endoplasmic reticulum membrane</location>
        <topology evidence="1 10">Multi-pass membrane protein</topology>
    </subcellularLocation>
</comment>
<keyword evidence="8 10" id="KW-0443">Lipid metabolism</keyword>
<keyword evidence="12" id="KW-1185">Reference proteome</keyword>